<feature type="domain" description="Fe2OG dioxygenase" evidence="5">
    <location>
        <begin position="192"/>
        <end position="301"/>
    </location>
</feature>
<dbReference type="EMBL" id="AP026073">
    <property type="protein sequence ID" value="BDM70416.1"/>
    <property type="molecule type" value="Genomic_DNA"/>
</dbReference>
<evidence type="ECO:0000256" key="3">
    <source>
        <dbReference type="RuleBase" id="RU003682"/>
    </source>
</evidence>
<dbReference type="InterPro" id="IPR005123">
    <property type="entry name" value="Oxoglu/Fe-dep_dioxygenase_dom"/>
</dbReference>
<dbReference type="Gene3D" id="2.60.120.330">
    <property type="entry name" value="B-lactam Antibiotic, Isopenicillin N Synthase, Chain"/>
    <property type="match status" value="1"/>
</dbReference>
<gene>
    <name evidence="6" type="ORF">HEK616_39030</name>
</gene>
<evidence type="ECO:0000313" key="7">
    <source>
        <dbReference type="Proteomes" id="UP001059597"/>
    </source>
</evidence>
<feature type="region of interest" description="Disordered" evidence="4">
    <location>
        <begin position="335"/>
        <end position="379"/>
    </location>
</feature>
<reference evidence="6" key="1">
    <citation type="submission" date="2022-06" db="EMBL/GenBank/DDBJ databases">
        <title>Complete genome sequence of Streptomyces nigrescens HEK616.</title>
        <authorList>
            <person name="Asamizu S."/>
            <person name="Onaka H."/>
        </authorList>
    </citation>
    <scope>NUCLEOTIDE SEQUENCE</scope>
    <source>
        <strain evidence="6">HEK616</strain>
    </source>
</reference>
<sequence length="379" mass="40867">MGSSDGRTGDRAAADGVLDVPVIDISGWENGTGAARAALATEVDRAARTVGFLQVRGHGIPEDAAGAFADALDAFFALPMAEKRRLRAPSPDINRGYTPPRTEKLSLSLGVPAAAEDLFEAFNVGAEASSFPGLDLPEAHYPANIWPSLPGFRPAVDEWCRRAGGLARRMTGIFAHALGLPEGHFAPFTDHSLDVLRMNHYPLPDRELTLDRDRMGMGAHTDYGIVTVLWADRVPGLQILDGDGGWHDVLPEPGCLLVNLGDLLARWTNDRWRSTMHRVLPPTDERGRVVRRRSAAYFHDGNWDAEISCLPGCVPPGTAPRYPPTTVGRHLAEKLAGSRAGRRNENSPREAARLRAARSERPLPGTAGDGVNSGPSHVS</sequence>
<organism evidence="6 7">
    <name type="scientific">Streptomyces nigrescens</name>
    <dbReference type="NCBI Taxonomy" id="1920"/>
    <lineage>
        <taxon>Bacteria</taxon>
        <taxon>Bacillati</taxon>
        <taxon>Actinomycetota</taxon>
        <taxon>Actinomycetes</taxon>
        <taxon>Kitasatosporales</taxon>
        <taxon>Streptomycetaceae</taxon>
        <taxon>Streptomyces</taxon>
    </lineage>
</organism>
<evidence type="ECO:0000313" key="6">
    <source>
        <dbReference type="EMBL" id="BDM70416.1"/>
    </source>
</evidence>
<accession>A0ABN6QZE5</accession>
<keyword evidence="2" id="KW-0045">Antibiotic biosynthesis</keyword>
<name>A0ABN6QZE5_STRNI</name>
<evidence type="ECO:0000256" key="4">
    <source>
        <dbReference type="SAM" id="MobiDB-lite"/>
    </source>
</evidence>
<keyword evidence="7" id="KW-1185">Reference proteome</keyword>
<comment type="pathway">
    <text evidence="1">Antibiotic biosynthesis.</text>
</comment>
<dbReference type="InterPro" id="IPR027443">
    <property type="entry name" value="IPNS-like_sf"/>
</dbReference>
<dbReference type="RefSeq" id="WP_261954163.1">
    <property type="nucleotide sequence ID" value="NZ_AP026073.1"/>
</dbReference>
<keyword evidence="3" id="KW-0408">Iron</keyword>
<protein>
    <submittedName>
        <fullName evidence="6">2OG-Fe(II) oxygenase</fullName>
    </submittedName>
</protein>
<evidence type="ECO:0000256" key="1">
    <source>
        <dbReference type="ARBA" id="ARBA00004792"/>
    </source>
</evidence>
<keyword evidence="3" id="KW-0560">Oxidoreductase</keyword>
<keyword evidence="3" id="KW-0479">Metal-binding</keyword>
<dbReference type="Pfam" id="PF03171">
    <property type="entry name" value="2OG-FeII_Oxy"/>
    <property type="match status" value="1"/>
</dbReference>
<dbReference type="SUPFAM" id="SSF51197">
    <property type="entry name" value="Clavaminate synthase-like"/>
    <property type="match status" value="1"/>
</dbReference>
<comment type="similarity">
    <text evidence="3">Belongs to the iron/ascorbate-dependent oxidoreductase family.</text>
</comment>
<dbReference type="InterPro" id="IPR044861">
    <property type="entry name" value="IPNS-like_FE2OG_OXY"/>
</dbReference>
<dbReference type="InterPro" id="IPR026992">
    <property type="entry name" value="DIOX_N"/>
</dbReference>
<evidence type="ECO:0000259" key="5">
    <source>
        <dbReference type="PROSITE" id="PS51471"/>
    </source>
</evidence>
<evidence type="ECO:0000256" key="2">
    <source>
        <dbReference type="ARBA" id="ARBA00023194"/>
    </source>
</evidence>
<dbReference type="Proteomes" id="UP001059597">
    <property type="component" value="Chromosome"/>
</dbReference>
<dbReference type="InterPro" id="IPR050231">
    <property type="entry name" value="Iron_ascorbate_oxido_reductase"/>
</dbReference>
<dbReference type="PANTHER" id="PTHR47990">
    <property type="entry name" value="2-OXOGLUTARATE (2OG) AND FE(II)-DEPENDENT OXYGENASE SUPERFAMILY PROTEIN-RELATED"/>
    <property type="match status" value="1"/>
</dbReference>
<proteinExistence type="inferred from homology"/>
<dbReference type="Pfam" id="PF14226">
    <property type="entry name" value="DIOX_N"/>
    <property type="match status" value="1"/>
</dbReference>
<feature type="compositionally biased region" description="Basic and acidic residues" evidence="4">
    <location>
        <begin position="342"/>
        <end position="361"/>
    </location>
</feature>
<dbReference type="PROSITE" id="PS51471">
    <property type="entry name" value="FE2OG_OXY"/>
    <property type="match status" value="1"/>
</dbReference>